<feature type="domain" description="SCP2" evidence="1">
    <location>
        <begin position="25"/>
        <end position="95"/>
    </location>
</feature>
<dbReference type="SUPFAM" id="SSF55718">
    <property type="entry name" value="SCP-like"/>
    <property type="match status" value="1"/>
</dbReference>
<name>A0ABW7I5M8_9RHOB</name>
<reference evidence="2 3" key="1">
    <citation type="submission" date="2024-10" db="EMBL/GenBank/DDBJ databases">
        <authorList>
            <person name="Yang X.-N."/>
        </authorList>
    </citation>
    <scope>NUCLEOTIDE SEQUENCE [LARGE SCALE GENOMIC DNA]</scope>
    <source>
        <strain evidence="2 3">CAU 1059</strain>
    </source>
</reference>
<organism evidence="2 3">
    <name type="scientific">Roseovarius aquimarinus</name>
    <dbReference type="NCBI Taxonomy" id="1229156"/>
    <lineage>
        <taxon>Bacteria</taxon>
        <taxon>Pseudomonadati</taxon>
        <taxon>Pseudomonadota</taxon>
        <taxon>Alphaproteobacteria</taxon>
        <taxon>Rhodobacterales</taxon>
        <taxon>Roseobacteraceae</taxon>
        <taxon>Roseovarius</taxon>
    </lineage>
</organism>
<dbReference type="InterPro" id="IPR003033">
    <property type="entry name" value="SCP2_sterol-bd_dom"/>
</dbReference>
<comment type="caution">
    <text evidence="2">The sequence shown here is derived from an EMBL/GenBank/DDBJ whole genome shotgun (WGS) entry which is preliminary data.</text>
</comment>
<dbReference type="Gene3D" id="3.30.1050.10">
    <property type="entry name" value="SCP2 sterol-binding domain"/>
    <property type="match status" value="1"/>
</dbReference>
<dbReference type="Proteomes" id="UP001607157">
    <property type="component" value="Unassembled WGS sequence"/>
</dbReference>
<evidence type="ECO:0000313" key="3">
    <source>
        <dbReference type="Proteomes" id="UP001607157"/>
    </source>
</evidence>
<protein>
    <submittedName>
        <fullName evidence="2">SCP2 sterol-binding domain-containing protein</fullName>
    </submittedName>
</protein>
<evidence type="ECO:0000259" key="1">
    <source>
        <dbReference type="Pfam" id="PF02036"/>
    </source>
</evidence>
<evidence type="ECO:0000313" key="2">
    <source>
        <dbReference type="EMBL" id="MFH0253227.1"/>
    </source>
</evidence>
<accession>A0ABW7I5M8</accession>
<proteinExistence type="predicted"/>
<dbReference type="EMBL" id="JBIHMM010000001">
    <property type="protein sequence ID" value="MFH0253227.1"/>
    <property type="molecule type" value="Genomic_DNA"/>
</dbReference>
<dbReference type="Pfam" id="PF02036">
    <property type="entry name" value="SCP2"/>
    <property type="match status" value="1"/>
</dbReference>
<gene>
    <name evidence="2" type="ORF">ACGRVM_04955</name>
</gene>
<sequence>MNGKIDEAVAALNARMTGAPMEGSAKFVVPGEGAIIVDGSGARASDEAADVTLTADAEVFRAIIQGDVDPAGAYLRGKLSVEGDVSVAMRLGRVLG</sequence>
<dbReference type="RefSeq" id="WP_377168092.1">
    <property type="nucleotide sequence ID" value="NZ_JBHTJC010000001.1"/>
</dbReference>
<keyword evidence="3" id="KW-1185">Reference proteome</keyword>
<dbReference type="InterPro" id="IPR036527">
    <property type="entry name" value="SCP2_sterol-bd_dom_sf"/>
</dbReference>